<evidence type="ECO:0000313" key="2">
    <source>
        <dbReference type="Proteomes" id="UP001279734"/>
    </source>
</evidence>
<comment type="caution">
    <text evidence="1">The sequence shown here is derived from an EMBL/GenBank/DDBJ whole genome shotgun (WGS) entry which is preliminary data.</text>
</comment>
<organism evidence="1 2">
    <name type="scientific">Nepenthes gracilis</name>
    <name type="common">Slender pitcher plant</name>
    <dbReference type="NCBI Taxonomy" id="150966"/>
    <lineage>
        <taxon>Eukaryota</taxon>
        <taxon>Viridiplantae</taxon>
        <taxon>Streptophyta</taxon>
        <taxon>Embryophyta</taxon>
        <taxon>Tracheophyta</taxon>
        <taxon>Spermatophyta</taxon>
        <taxon>Magnoliopsida</taxon>
        <taxon>eudicotyledons</taxon>
        <taxon>Gunneridae</taxon>
        <taxon>Pentapetalae</taxon>
        <taxon>Caryophyllales</taxon>
        <taxon>Nepenthaceae</taxon>
        <taxon>Nepenthes</taxon>
    </lineage>
</organism>
<dbReference type="EMBL" id="BSYO01000004">
    <property type="protein sequence ID" value="GMH03379.1"/>
    <property type="molecule type" value="Genomic_DNA"/>
</dbReference>
<evidence type="ECO:0000313" key="1">
    <source>
        <dbReference type="EMBL" id="GMH03379.1"/>
    </source>
</evidence>
<dbReference type="Proteomes" id="UP001279734">
    <property type="component" value="Unassembled WGS sequence"/>
</dbReference>
<accession>A0AAD3S2R6</accession>
<keyword evidence="2" id="KW-1185">Reference proteome</keyword>
<protein>
    <submittedName>
        <fullName evidence="1">Uncharacterized protein</fullName>
    </submittedName>
</protein>
<proteinExistence type="predicted"/>
<dbReference type="AlphaFoldDB" id="A0AAD3S2R6"/>
<name>A0AAD3S2R6_NEPGR</name>
<reference evidence="1" key="1">
    <citation type="submission" date="2023-05" db="EMBL/GenBank/DDBJ databases">
        <title>Nepenthes gracilis genome sequencing.</title>
        <authorList>
            <person name="Fukushima K."/>
        </authorList>
    </citation>
    <scope>NUCLEOTIDE SEQUENCE</scope>
    <source>
        <strain evidence="1">SING2019-196</strain>
    </source>
</reference>
<sequence length="83" mass="9404">MRISVSPLSIIKRKQARLQRRSGDSEWLCRKAEGEIRVPDCESLVRRIKGAESWVWQTGGGSGIRRQQELKAELDLGEMVALP</sequence>
<gene>
    <name evidence="1" type="ORF">Nepgr_005218</name>
</gene>